<accession>A0A170QC78</accession>
<gene>
    <name evidence="2" type="ORF">MGWOODY_Mmi1944</name>
</gene>
<dbReference type="SUPFAM" id="SSF49344">
    <property type="entry name" value="CBD9-like"/>
    <property type="match status" value="1"/>
</dbReference>
<dbReference type="EMBL" id="FAXC01000127">
    <property type="protein sequence ID" value="CUV08781.1"/>
    <property type="molecule type" value="Genomic_DNA"/>
</dbReference>
<evidence type="ECO:0000313" key="2">
    <source>
        <dbReference type="EMBL" id="CUV08781.1"/>
    </source>
</evidence>
<dbReference type="Pfam" id="PF19313">
    <property type="entry name" value="DUF5916"/>
    <property type="match status" value="1"/>
</dbReference>
<dbReference type="InterPro" id="IPR045670">
    <property type="entry name" value="DUF5916"/>
</dbReference>
<proteinExistence type="predicted"/>
<dbReference type="CDD" id="cd09618">
    <property type="entry name" value="CBM9_like_2"/>
    <property type="match status" value="1"/>
</dbReference>
<organism evidence="2">
    <name type="scientific">hydrothermal vent metagenome</name>
    <dbReference type="NCBI Taxonomy" id="652676"/>
    <lineage>
        <taxon>unclassified sequences</taxon>
        <taxon>metagenomes</taxon>
        <taxon>ecological metagenomes</taxon>
    </lineage>
</organism>
<reference evidence="2" key="1">
    <citation type="submission" date="2015-10" db="EMBL/GenBank/DDBJ databases">
        <authorList>
            <person name="Gilbert D.G."/>
        </authorList>
    </citation>
    <scope>NUCLEOTIDE SEQUENCE</scope>
</reference>
<dbReference type="Gene3D" id="2.60.40.1190">
    <property type="match status" value="1"/>
</dbReference>
<feature type="domain" description="DUF5916" evidence="1">
    <location>
        <begin position="248"/>
        <end position="794"/>
    </location>
</feature>
<sequence length="803" mass="93325">MKKIFTFLFLSNAWLISDDNPNTRGSVDDYTQLKYKVAIVTRTSVPPVIDGIIDDLSWDDAIIIDEFLQFEPYNLEVATVRTETRVLFDDKYLYIAFNNFDPNPESIMKRLARRDDWESGFGSNSDWIGLGIDSRNDDKTGYWFAVNAAEVQVDVVIAGEGHNAFDGTWNVVWESKVSHNDKGWSAEIRIPFNVFQYSKDNIQEWGASFQRHYYGQQEEMQWPGRAKGVRGMVPHYGILKGLQDIPQPKNLELSPYLLQGQTETEDLEKSSNIGLDVRYNINSITNLNMTFNPDFGQVETDPSVLNLSAFETRLDERRPFFVEGANFYKSRLNLFNSRRIGQRPGFYSPESGSIVNRPEATTILGAAKIMGETASGMRFGIIEAVTNQEYGTREFEMEGSTKQEQFLLEPYTNYFIGRLEKPVINQLSTIGFMTTDLRRQGETDAANVFSLDWRLKFMDNKWSFEGQAANSMAGNDPGYAGRFSLSYRDPIWWELSAWGHYSDENFNVNDLGYQQRNNNWYTGVRGKIRRDTPKGIFLSQSLSLRTGLSGRGDGLITRKDIDLDQSNTFMNYWGMGWSVKLNPEVYEDDDLYRDSRAVIIKDEAWESYEFWFRTDRRKRIILRPKVDLSHGEIRGWGSETELELILRPTDYLNIRVNTTNENRPGSMQWVGIVEDSNNVNIIYANTKRQRTDTNVRINLALSPQMTFEAFYQPFKVDMDYVDYNRLVEEKSFNVEPYNYNKDKDFKMNNQVGTFVFRWEYLPGSLMYVVYNLNDNRYYSSADGKWYNSKVNSLFLKWNYFFRT</sequence>
<dbReference type="AlphaFoldDB" id="A0A170QC78"/>
<protein>
    <recommendedName>
        <fullName evidence="1">DUF5916 domain-containing protein</fullName>
    </recommendedName>
</protein>
<name>A0A170QC78_9ZZZZ</name>
<evidence type="ECO:0000259" key="1">
    <source>
        <dbReference type="Pfam" id="PF19313"/>
    </source>
</evidence>